<accession>G7K083</accession>
<dbReference type="HOGENOM" id="CLU_2030179_0_0_1"/>
<evidence type="ECO:0000313" key="2">
    <source>
        <dbReference type="EMBL" id="AES96164.1"/>
    </source>
</evidence>
<dbReference type="EMBL" id="CM001221">
    <property type="protein sequence ID" value="AES96164.1"/>
    <property type="molecule type" value="Genomic_DNA"/>
</dbReference>
<gene>
    <name evidence="2" type="ordered locus">MTR_5g034000</name>
</gene>
<feature type="coiled-coil region" evidence="1">
    <location>
        <begin position="6"/>
        <end position="80"/>
    </location>
</feature>
<reference evidence="2 4" key="2">
    <citation type="journal article" date="2014" name="BMC Genomics">
        <title>An improved genome release (version Mt4.0) for the model legume Medicago truncatula.</title>
        <authorList>
            <person name="Tang H."/>
            <person name="Krishnakumar V."/>
            <person name="Bidwell S."/>
            <person name="Rosen B."/>
            <person name="Chan A."/>
            <person name="Zhou S."/>
            <person name="Gentzbittel L."/>
            <person name="Childs K.L."/>
            <person name="Yandell M."/>
            <person name="Gundlach H."/>
            <person name="Mayer K.F."/>
            <person name="Schwartz D.C."/>
            <person name="Town C.D."/>
        </authorList>
    </citation>
    <scope>GENOME REANNOTATION</scope>
    <source>
        <strain evidence="3 4">cv. Jemalong A17</strain>
    </source>
</reference>
<proteinExistence type="predicted"/>
<name>G7K083_MEDTR</name>
<organism evidence="2 4">
    <name type="scientific">Medicago truncatula</name>
    <name type="common">Barrel medic</name>
    <name type="synonym">Medicago tribuloides</name>
    <dbReference type="NCBI Taxonomy" id="3880"/>
    <lineage>
        <taxon>Eukaryota</taxon>
        <taxon>Viridiplantae</taxon>
        <taxon>Streptophyta</taxon>
        <taxon>Embryophyta</taxon>
        <taxon>Tracheophyta</taxon>
        <taxon>Spermatophyta</taxon>
        <taxon>Magnoliopsida</taxon>
        <taxon>eudicotyledons</taxon>
        <taxon>Gunneridae</taxon>
        <taxon>Pentapetalae</taxon>
        <taxon>rosids</taxon>
        <taxon>fabids</taxon>
        <taxon>Fabales</taxon>
        <taxon>Fabaceae</taxon>
        <taxon>Papilionoideae</taxon>
        <taxon>50 kb inversion clade</taxon>
        <taxon>NPAAA clade</taxon>
        <taxon>Hologalegina</taxon>
        <taxon>IRL clade</taxon>
        <taxon>Trifolieae</taxon>
        <taxon>Medicago</taxon>
    </lineage>
</organism>
<protein>
    <submittedName>
        <fullName evidence="2 3">Uncharacterized protein</fullName>
    </submittedName>
</protein>
<evidence type="ECO:0000313" key="4">
    <source>
        <dbReference type="Proteomes" id="UP000002051"/>
    </source>
</evidence>
<dbReference type="Proteomes" id="UP000002051">
    <property type="component" value="Chromosome 5"/>
</dbReference>
<dbReference type="PaxDb" id="3880-AES96164"/>
<dbReference type="EnsemblPlants" id="AES96164">
    <property type="protein sequence ID" value="AES96164"/>
    <property type="gene ID" value="MTR_5g034000"/>
</dbReference>
<dbReference type="AlphaFoldDB" id="G7K083"/>
<keyword evidence="4" id="KW-1185">Reference proteome</keyword>
<evidence type="ECO:0000313" key="3">
    <source>
        <dbReference type="EnsemblPlants" id="AES96164"/>
    </source>
</evidence>
<reference evidence="2 4" key="1">
    <citation type="journal article" date="2011" name="Nature">
        <title>The Medicago genome provides insight into the evolution of rhizobial symbioses.</title>
        <authorList>
            <person name="Young N.D."/>
            <person name="Debelle F."/>
            <person name="Oldroyd G.E."/>
            <person name="Geurts R."/>
            <person name="Cannon S.B."/>
            <person name="Udvardi M.K."/>
            <person name="Benedito V.A."/>
            <person name="Mayer K.F."/>
            <person name="Gouzy J."/>
            <person name="Schoof H."/>
            <person name="Van de Peer Y."/>
            <person name="Proost S."/>
            <person name="Cook D.R."/>
            <person name="Meyers B.C."/>
            <person name="Spannagl M."/>
            <person name="Cheung F."/>
            <person name="De Mita S."/>
            <person name="Krishnakumar V."/>
            <person name="Gundlach H."/>
            <person name="Zhou S."/>
            <person name="Mudge J."/>
            <person name="Bharti A.K."/>
            <person name="Murray J.D."/>
            <person name="Naoumkina M.A."/>
            <person name="Rosen B."/>
            <person name="Silverstein K.A."/>
            <person name="Tang H."/>
            <person name="Rombauts S."/>
            <person name="Zhao P.X."/>
            <person name="Zhou P."/>
            <person name="Barbe V."/>
            <person name="Bardou P."/>
            <person name="Bechner M."/>
            <person name="Bellec A."/>
            <person name="Berger A."/>
            <person name="Berges H."/>
            <person name="Bidwell S."/>
            <person name="Bisseling T."/>
            <person name="Choisne N."/>
            <person name="Couloux A."/>
            <person name="Denny R."/>
            <person name="Deshpande S."/>
            <person name="Dai X."/>
            <person name="Doyle J.J."/>
            <person name="Dudez A.M."/>
            <person name="Farmer A.D."/>
            <person name="Fouteau S."/>
            <person name="Franken C."/>
            <person name="Gibelin C."/>
            <person name="Gish J."/>
            <person name="Goldstein S."/>
            <person name="Gonzalez A.J."/>
            <person name="Green P.J."/>
            <person name="Hallab A."/>
            <person name="Hartog M."/>
            <person name="Hua A."/>
            <person name="Humphray S.J."/>
            <person name="Jeong D.H."/>
            <person name="Jing Y."/>
            <person name="Jocker A."/>
            <person name="Kenton S.M."/>
            <person name="Kim D.J."/>
            <person name="Klee K."/>
            <person name="Lai H."/>
            <person name="Lang C."/>
            <person name="Lin S."/>
            <person name="Macmil S.L."/>
            <person name="Magdelenat G."/>
            <person name="Matthews L."/>
            <person name="McCorrison J."/>
            <person name="Monaghan E.L."/>
            <person name="Mun J.H."/>
            <person name="Najar F.Z."/>
            <person name="Nicholson C."/>
            <person name="Noirot C."/>
            <person name="O'Bleness M."/>
            <person name="Paule C.R."/>
            <person name="Poulain J."/>
            <person name="Prion F."/>
            <person name="Qin B."/>
            <person name="Qu C."/>
            <person name="Retzel E.F."/>
            <person name="Riddle C."/>
            <person name="Sallet E."/>
            <person name="Samain S."/>
            <person name="Samson N."/>
            <person name="Sanders I."/>
            <person name="Saurat O."/>
            <person name="Scarpelli C."/>
            <person name="Schiex T."/>
            <person name="Segurens B."/>
            <person name="Severin A.J."/>
            <person name="Sherrier D.J."/>
            <person name="Shi R."/>
            <person name="Sims S."/>
            <person name="Singer S.R."/>
            <person name="Sinharoy S."/>
            <person name="Sterck L."/>
            <person name="Viollet A."/>
            <person name="Wang B.B."/>
            <person name="Wang K."/>
            <person name="Wang M."/>
            <person name="Wang X."/>
            <person name="Warfsmann J."/>
            <person name="Weissenbach J."/>
            <person name="White D.D."/>
            <person name="White J.D."/>
            <person name="Wiley G.B."/>
            <person name="Wincker P."/>
            <person name="Xing Y."/>
            <person name="Yang L."/>
            <person name="Yao Z."/>
            <person name="Ying F."/>
            <person name="Zhai J."/>
            <person name="Zhou L."/>
            <person name="Zuber A."/>
            <person name="Denarie J."/>
            <person name="Dixon R.A."/>
            <person name="May G.D."/>
            <person name="Schwartz D.C."/>
            <person name="Rogers J."/>
            <person name="Quetier F."/>
            <person name="Town C.D."/>
            <person name="Roe B.A."/>
        </authorList>
    </citation>
    <scope>NUCLEOTIDE SEQUENCE [LARGE SCALE GENOMIC DNA]</scope>
    <source>
        <strain evidence="2">A17</strain>
        <strain evidence="3 4">cv. Jemalong A17</strain>
    </source>
</reference>
<reference evidence="3" key="3">
    <citation type="submission" date="2015-04" db="UniProtKB">
        <authorList>
            <consortium name="EnsemblPlants"/>
        </authorList>
    </citation>
    <scope>IDENTIFICATION</scope>
    <source>
        <strain evidence="3">cv. Jemalong A17</strain>
    </source>
</reference>
<keyword evidence="1" id="KW-0175">Coiled coil</keyword>
<sequence length="122" mass="13884">MERQARLQAEEDLKKSEELCERAKMAQNNYEKSLMEIKKNSLGERESIVELKMNNNELELEVSENEKNASEVKNSELEKSLKICEALADAGITAFQEKEIVDATPLQIIEPPMKRSKDDQGA</sequence>
<evidence type="ECO:0000256" key="1">
    <source>
        <dbReference type="SAM" id="Coils"/>
    </source>
</evidence>